<dbReference type="GO" id="GO:0016787">
    <property type="term" value="F:hydrolase activity"/>
    <property type="evidence" value="ECO:0007669"/>
    <property type="project" value="UniProtKB-KW"/>
</dbReference>
<evidence type="ECO:0000313" key="2">
    <source>
        <dbReference type="EMBL" id="PCR88750.1"/>
    </source>
</evidence>
<sequence length="268" mass="29108">MQTVTSADGTSIAFEQHGEGPPLVLLHGGSSPQYWQPIVPLFAEDYTVIIPHRRGVGESGDADEYSLDRGVEDVRAVIDAADGTPVLFGHSFGGLLAIETARTTSVKKVIAYEPAVLVGEYREHADLAAQMQERINDGERREAMKFYISEVMHGGEIDDLDGWLAEWPPWPDIVDLTENVARINRAIEQYRLPDSLEIDAPVLLLTGTEGPPHLRDGIRAVDAALSDSRCTEFEGVGHGGPTEAPDRVIATVGAFINEKETPVPEGCN</sequence>
<dbReference type="AlphaFoldDB" id="A0A2A5QPJ0"/>
<dbReference type="RefSeq" id="WP_097381771.1">
    <property type="nucleotide sequence ID" value="NZ_NXNI01000002.1"/>
</dbReference>
<dbReference type="Proteomes" id="UP000219689">
    <property type="component" value="Unassembled WGS sequence"/>
</dbReference>
<protein>
    <submittedName>
        <fullName evidence="2">Alpha/beta hydrolase</fullName>
    </submittedName>
</protein>
<evidence type="ECO:0000313" key="3">
    <source>
        <dbReference type="Proteomes" id="UP000219689"/>
    </source>
</evidence>
<dbReference type="OrthoDB" id="7531at2157"/>
<keyword evidence="2" id="KW-0378">Hydrolase</keyword>
<name>A0A2A5QPJ0_9EURY</name>
<accession>A0A2A5QPJ0</accession>
<dbReference type="PANTHER" id="PTHR43798">
    <property type="entry name" value="MONOACYLGLYCEROL LIPASE"/>
    <property type="match status" value="1"/>
</dbReference>
<dbReference type="InterPro" id="IPR050266">
    <property type="entry name" value="AB_hydrolase_sf"/>
</dbReference>
<dbReference type="EMBL" id="NXNI01000002">
    <property type="protein sequence ID" value="PCR88750.1"/>
    <property type="molecule type" value="Genomic_DNA"/>
</dbReference>
<evidence type="ECO:0000259" key="1">
    <source>
        <dbReference type="Pfam" id="PF12697"/>
    </source>
</evidence>
<reference evidence="2 3" key="1">
    <citation type="submission" date="2017-09" db="EMBL/GenBank/DDBJ databases">
        <title>Genome sequences of Natrinema ejinorence JCM 13890T.</title>
        <authorList>
            <person name="Roh S.W."/>
            <person name="Kim Y.B."/>
            <person name="Kim J.Y."/>
        </authorList>
    </citation>
    <scope>NUCLEOTIDE SEQUENCE [LARGE SCALE GENOMIC DNA]</scope>
    <source>
        <strain evidence="2 3">JCM 13890</strain>
    </source>
</reference>
<proteinExistence type="predicted"/>
<dbReference type="InterPro" id="IPR029058">
    <property type="entry name" value="AB_hydrolase_fold"/>
</dbReference>
<dbReference type="Gene3D" id="3.40.50.1820">
    <property type="entry name" value="alpha/beta hydrolase"/>
    <property type="match status" value="1"/>
</dbReference>
<comment type="caution">
    <text evidence="2">The sequence shown here is derived from an EMBL/GenBank/DDBJ whole genome shotgun (WGS) entry which is preliminary data.</text>
</comment>
<keyword evidence="3" id="KW-1185">Reference proteome</keyword>
<gene>
    <name evidence="2" type="ORF">CP557_19835</name>
</gene>
<dbReference type="SUPFAM" id="SSF53474">
    <property type="entry name" value="alpha/beta-Hydrolases"/>
    <property type="match status" value="1"/>
</dbReference>
<dbReference type="InterPro" id="IPR000073">
    <property type="entry name" value="AB_hydrolase_1"/>
</dbReference>
<dbReference type="Pfam" id="PF12697">
    <property type="entry name" value="Abhydrolase_6"/>
    <property type="match status" value="1"/>
</dbReference>
<feature type="domain" description="AB hydrolase-1" evidence="1">
    <location>
        <begin position="23"/>
        <end position="250"/>
    </location>
</feature>
<organism evidence="2 3">
    <name type="scientific">Natrinema ejinorense</name>
    <dbReference type="NCBI Taxonomy" id="373386"/>
    <lineage>
        <taxon>Archaea</taxon>
        <taxon>Methanobacteriati</taxon>
        <taxon>Methanobacteriota</taxon>
        <taxon>Stenosarchaea group</taxon>
        <taxon>Halobacteria</taxon>
        <taxon>Halobacteriales</taxon>
        <taxon>Natrialbaceae</taxon>
        <taxon>Natrinema</taxon>
    </lineage>
</organism>